<dbReference type="CDD" id="cd06261">
    <property type="entry name" value="TM_PBP2"/>
    <property type="match status" value="1"/>
</dbReference>
<dbReference type="SUPFAM" id="SSF161098">
    <property type="entry name" value="MetI-like"/>
    <property type="match status" value="1"/>
</dbReference>
<keyword evidence="3" id="KW-1003">Cell membrane</keyword>
<evidence type="ECO:0000256" key="9">
    <source>
        <dbReference type="RuleBase" id="RU363032"/>
    </source>
</evidence>
<name>A0A3M9X0R4_9HYPH</name>
<keyword evidence="2 9" id="KW-0813">Transport</keyword>
<dbReference type="InterPro" id="IPR000515">
    <property type="entry name" value="MetI-like"/>
</dbReference>
<evidence type="ECO:0000256" key="4">
    <source>
        <dbReference type="ARBA" id="ARBA00022692"/>
    </source>
</evidence>
<dbReference type="GO" id="GO:0015833">
    <property type="term" value="P:peptide transport"/>
    <property type="evidence" value="ECO:0007669"/>
    <property type="project" value="UniProtKB-KW"/>
</dbReference>
<dbReference type="Gene3D" id="1.10.3720.10">
    <property type="entry name" value="MetI-like"/>
    <property type="match status" value="1"/>
</dbReference>
<feature type="transmembrane region" description="Helical" evidence="9">
    <location>
        <begin position="92"/>
        <end position="115"/>
    </location>
</feature>
<evidence type="ECO:0000256" key="5">
    <source>
        <dbReference type="ARBA" id="ARBA00022856"/>
    </source>
</evidence>
<dbReference type="Pfam" id="PF00528">
    <property type="entry name" value="BPD_transp_1"/>
    <property type="match status" value="1"/>
</dbReference>
<dbReference type="PROSITE" id="PS50928">
    <property type="entry name" value="ABC_TM1"/>
    <property type="match status" value="1"/>
</dbReference>
<gene>
    <name evidence="11" type="ORF">DNR46_34415</name>
</gene>
<organism evidence="11 12">
    <name type="scientific">Mesorhizobium japonicum</name>
    <dbReference type="NCBI Taxonomy" id="2066070"/>
    <lineage>
        <taxon>Bacteria</taxon>
        <taxon>Pseudomonadati</taxon>
        <taxon>Pseudomonadota</taxon>
        <taxon>Alphaproteobacteria</taxon>
        <taxon>Hyphomicrobiales</taxon>
        <taxon>Phyllobacteriaceae</taxon>
        <taxon>Mesorhizobium</taxon>
    </lineage>
</organism>
<keyword evidence="8 9" id="KW-0472">Membrane</keyword>
<feature type="domain" description="ABC transmembrane type-1" evidence="10">
    <location>
        <begin position="88"/>
        <end position="277"/>
    </location>
</feature>
<keyword evidence="5" id="KW-0571">Peptide transport</keyword>
<evidence type="ECO:0000256" key="2">
    <source>
        <dbReference type="ARBA" id="ARBA00022448"/>
    </source>
</evidence>
<evidence type="ECO:0000256" key="1">
    <source>
        <dbReference type="ARBA" id="ARBA00004651"/>
    </source>
</evidence>
<protein>
    <submittedName>
        <fullName evidence="11">ABC transporter permease</fullName>
    </submittedName>
</protein>
<feature type="transmembrane region" description="Helical" evidence="9">
    <location>
        <begin position="254"/>
        <end position="275"/>
    </location>
</feature>
<comment type="caution">
    <text evidence="11">The sequence shown here is derived from an EMBL/GenBank/DDBJ whole genome shotgun (WGS) entry which is preliminary data.</text>
</comment>
<dbReference type="RefSeq" id="WP_123170399.1">
    <property type="nucleotide sequence ID" value="NZ_QKOD01000020.1"/>
</dbReference>
<comment type="subcellular location">
    <subcellularLocation>
        <location evidence="1 9">Cell membrane</location>
        <topology evidence="1 9">Multi-pass membrane protein</topology>
    </subcellularLocation>
</comment>
<evidence type="ECO:0000256" key="6">
    <source>
        <dbReference type="ARBA" id="ARBA00022927"/>
    </source>
</evidence>
<evidence type="ECO:0000256" key="7">
    <source>
        <dbReference type="ARBA" id="ARBA00022989"/>
    </source>
</evidence>
<feature type="transmembrane region" description="Helical" evidence="9">
    <location>
        <begin position="201"/>
        <end position="234"/>
    </location>
</feature>
<dbReference type="InterPro" id="IPR035906">
    <property type="entry name" value="MetI-like_sf"/>
</dbReference>
<keyword evidence="4 9" id="KW-0812">Transmembrane</keyword>
<evidence type="ECO:0000256" key="3">
    <source>
        <dbReference type="ARBA" id="ARBA00022475"/>
    </source>
</evidence>
<dbReference type="PANTHER" id="PTHR43386:SF1">
    <property type="entry name" value="D,D-DIPEPTIDE TRANSPORT SYSTEM PERMEASE PROTEIN DDPC-RELATED"/>
    <property type="match status" value="1"/>
</dbReference>
<evidence type="ECO:0000256" key="8">
    <source>
        <dbReference type="ARBA" id="ARBA00023136"/>
    </source>
</evidence>
<keyword evidence="7 9" id="KW-1133">Transmembrane helix</keyword>
<dbReference type="GO" id="GO:0015031">
    <property type="term" value="P:protein transport"/>
    <property type="evidence" value="ECO:0007669"/>
    <property type="project" value="UniProtKB-KW"/>
</dbReference>
<feature type="transmembrane region" description="Helical" evidence="9">
    <location>
        <begin position="127"/>
        <end position="145"/>
    </location>
</feature>
<evidence type="ECO:0000259" key="10">
    <source>
        <dbReference type="PROSITE" id="PS50928"/>
    </source>
</evidence>
<proteinExistence type="inferred from homology"/>
<evidence type="ECO:0000313" key="11">
    <source>
        <dbReference type="EMBL" id="RNJ41421.1"/>
    </source>
</evidence>
<reference evidence="11 12" key="1">
    <citation type="journal article" date="2018" name="Mol. Plant Microbe Interact.">
        <title>Taxonomically Different Co-Microsymbionts of a Relict Legume, Oxytropis popoviana, Have Complementary Sets of Symbiotic Genes and Together Increase the Efficiency of Plant Nodulation.</title>
        <authorList>
            <person name="Safronova V."/>
            <person name="Belimov A."/>
            <person name="Sazanova A."/>
            <person name="Chirak E."/>
            <person name="Verkhozina A."/>
            <person name="Kuznetsova I."/>
            <person name="Andronov E."/>
            <person name="Puhalsky J."/>
            <person name="Tikhonovich I."/>
        </authorList>
    </citation>
    <scope>NUCLEOTIDE SEQUENCE [LARGE SCALE GENOMIC DNA]</scope>
    <source>
        <strain evidence="11 12">Opo-235</strain>
    </source>
</reference>
<feature type="transmembrane region" description="Helical" evidence="9">
    <location>
        <begin position="25"/>
        <end position="49"/>
    </location>
</feature>
<comment type="similarity">
    <text evidence="9">Belongs to the binding-protein-dependent transport system permease family.</text>
</comment>
<dbReference type="InterPro" id="IPR050366">
    <property type="entry name" value="BP-dependent_transpt_permease"/>
</dbReference>
<dbReference type="AlphaFoldDB" id="A0A3M9X0R4"/>
<dbReference type="GO" id="GO:0005886">
    <property type="term" value="C:plasma membrane"/>
    <property type="evidence" value="ECO:0007669"/>
    <property type="project" value="UniProtKB-SubCell"/>
</dbReference>
<sequence length="287" mass="31173">MTGKPSRDTLPARPRFNWRDFFRRAGWLESAGIVGVPVVTIMAVLAPWITPFDPQLRVAGAYLPPSVEHWFGTDEIGRDLFSRVILGVRYTWLPGLAVIGFSLALGSLVGLISGLMGDKVDLVIERIVDLFLVLPATLIALAVVAALGPGLVNTMIALAIFWWPWYARISRDEIRRLKARPHVEAARMAGVRGPRLLLRYLLPGVVPALVIGASLDVANIIMTLSLMSFLGLGLPAPAPELGAMTSRTLDSLTVYWWLPILPAAIIFLLCLLANLAGDGIRAALRGT</sequence>
<dbReference type="PANTHER" id="PTHR43386">
    <property type="entry name" value="OLIGOPEPTIDE TRANSPORT SYSTEM PERMEASE PROTEIN APPC"/>
    <property type="match status" value="1"/>
</dbReference>
<dbReference type="EMBL" id="QKOD01000020">
    <property type="protein sequence ID" value="RNJ41421.1"/>
    <property type="molecule type" value="Genomic_DNA"/>
</dbReference>
<keyword evidence="6" id="KW-0653">Protein transport</keyword>
<evidence type="ECO:0000313" key="12">
    <source>
        <dbReference type="Proteomes" id="UP000275436"/>
    </source>
</evidence>
<dbReference type="GO" id="GO:0055085">
    <property type="term" value="P:transmembrane transport"/>
    <property type="evidence" value="ECO:0007669"/>
    <property type="project" value="InterPro"/>
</dbReference>
<dbReference type="Proteomes" id="UP000275436">
    <property type="component" value="Unassembled WGS sequence"/>
</dbReference>
<accession>A0A3M9X0R4</accession>